<dbReference type="Proteomes" id="UP000299102">
    <property type="component" value="Unassembled WGS sequence"/>
</dbReference>
<organism evidence="1 2">
    <name type="scientific">Eumeta variegata</name>
    <name type="common">Bagworm moth</name>
    <name type="synonym">Eumeta japonica</name>
    <dbReference type="NCBI Taxonomy" id="151549"/>
    <lineage>
        <taxon>Eukaryota</taxon>
        <taxon>Metazoa</taxon>
        <taxon>Ecdysozoa</taxon>
        <taxon>Arthropoda</taxon>
        <taxon>Hexapoda</taxon>
        <taxon>Insecta</taxon>
        <taxon>Pterygota</taxon>
        <taxon>Neoptera</taxon>
        <taxon>Endopterygota</taxon>
        <taxon>Lepidoptera</taxon>
        <taxon>Glossata</taxon>
        <taxon>Ditrysia</taxon>
        <taxon>Tineoidea</taxon>
        <taxon>Psychidae</taxon>
        <taxon>Oiketicinae</taxon>
        <taxon>Eumeta</taxon>
    </lineage>
</organism>
<evidence type="ECO:0000313" key="1">
    <source>
        <dbReference type="EMBL" id="GBP29772.1"/>
    </source>
</evidence>
<gene>
    <name evidence="1" type="ORF">EVAR_94612_1</name>
</gene>
<accession>A0A4C1UUV8</accession>
<name>A0A4C1UUV8_EUMVA</name>
<evidence type="ECO:0000313" key="2">
    <source>
        <dbReference type="Proteomes" id="UP000299102"/>
    </source>
</evidence>
<dbReference type="AlphaFoldDB" id="A0A4C1UUV8"/>
<keyword evidence="2" id="KW-1185">Reference proteome</keyword>
<proteinExistence type="predicted"/>
<dbReference type="EMBL" id="BGZK01000224">
    <property type="protein sequence ID" value="GBP29772.1"/>
    <property type="molecule type" value="Genomic_DNA"/>
</dbReference>
<comment type="caution">
    <text evidence="1">The sequence shown here is derived from an EMBL/GenBank/DDBJ whole genome shotgun (WGS) entry which is preliminary data.</text>
</comment>
<reference evidence="1 2" key="1">
    <citation type="journal article" date="2019" name="Commun. Biol.">
        <title>The bagworm genome reveals a unique fibroin gene that provides high tensile strength.</title>
        <authorList>
            <person name="Kono N."/>
            <person name="Nakamura H."/>
            <person name="Ohtoshi R."/>
            <person name="Tomita M."/>
            <person name="Numata K."/>
            <person name="Arakawa K."/>
        </authorList>
    </citation>
    <scope>NUCLEOTIDE SEQUENCE [LARGE SCALE GENOMIC DNA]</scope>
</reference>
<sequence length="145" mass="16333">MALNAITITYRWRHQCLDCNIPQRSQDDIIRIDNLVLGRITPVTAVCSGCDIKGAANSWIQDQRRRFKDSRPRQGIELHDRNMNYLKTYRFCFSVGRGKCHRAQPLAGEKAGKMGLKISVIFCHIHAAGAANKSSGFGIRTEIDT</sequence>
<protein>
    <submittedName>
        <fullName evidence="1">Uncharacterized protein</fullName>
    </submittedName>
</protein>